<dbReference type="GO" id="GO:0016747">
    <property type="term" value="F:acyltransferase activity, transferring groups other than amino-acyl groups"/>
    <property type="evidence" value="ECO:0007669"/>
    <property type="project" value="InterPro"/>
</dbReference>
<dbReference type="AlphaFoldDB" id="A0A921LSA2"/>
<dbReference type="Gene3D" id="3.40.630.30">
    <property type="match status" value="1"/>
</dbReference>
<dbReference type="PROSITE" id="PS51186">
    <property type="entry name" value="GNAT"/>
    <property type="match status" value="1"/>
</dbReference>
<name>A0A921LSA2_9ACTN</name>
<dbReference type="PANTHER" id="PTHR43800">
    <property type="entry name" value="PEPTIDYL-LYSINE N-ACETYLTRANSFERASE YJAB"/>
    <property type="match status" value="1"/>
</dbReference>
<proteinExistence type="predicted"/>
<dbReference type="SUPFAM" id="SSF55729">
    <property type="entry name" value="Acyl-CoA N-acyltransferases (Nat)"/>
    <property type="match status" value="1"/>
</dbReference>
<evidence type="ECO:0000313" key="4">
    <source>
        <dbReference type="EMBL" id="HJG29908.1"/>
    </source>
</evidence>
<dbReference type="Pfam" id="PF13508">
    <property type="entry name" value="Acetyltransf_7"/>
    <property type="match status" value="1"/>
</dbReference>
<evidence type="ECO:0000313" key="5">
    <source>
        <dbReference type="Proteomes" id="UP000746751"/>
    </source>
</evidence>
<reference evidence="4" key="2">
    <citation type="submission" date="2021-09" db="EMBL/GenBank/DDBJ databases">
        <authorList>
            <person name="Gilroy R."/>
        </authorList>
    </citation>
    <scope>NUCLEOTIDE SEQUENCE</scope>
    <source>
        <strain evidence="4">ChiGjej2B2-7701</strain>
    </source>
</reference>
<sequence length="152" mass="16918">MIRSLSPADLDTVMNLWLDGNEQAHPFVPNGYWRAAYEGVRHELPHADVLVHVDPETGAVDGFIGLTGNYVAGLFVRADARSHGIGKALIDEAKRRHRALTLHVYRDNPRAVAFYLREGFTVRSEGTDEETSAAEYEMTWNASDGLPGFRHA</sequence>
<dbReference type="Proteomes" id="UP000746751">
    <property type="component" value="Unassembled WGS sequence"/>
</dbReference>
<evidence type="ECO:0000256" key="2">
    <source>
        <dbReference type="ARBA" id="ARBA00023315"/>
    </source>
</evidence>
<dbReference type="CDD" id="cd04301">
    <property type="entry name" value="NAT_SF"/>
    <property type="match status" value="1"/>
</dbReference>
<evidence type="ECO:0000256" key="1">
    <source>
        <dbReference type="ARBA" id="ARBA00022679"/>
    </source>
</evidence>
<dbReference type="InterPro" id="IPR000182">
    <property type="entry name" value="GNAT_dom"/>
</dbReference>
<keyword evidence="2 4" id="KW-0012">Acyltransferase</keyword>
<gene>
    <name evidence="4" type="ORF">K8U80_00765</name>
</gene>
<protein>
    <submittedName>
        <fullName evidence="4">GNAT family N-acetyltransferase</fullName>
        <ecNumber evidence="4">2.3.1.-</ecNumber>
    </submittedName>
</protein>
<dbReference type="PANTHER" id="PTHR43800:SF1">
    <property type="entry name" value="PEPTIDYL-LYSINE N-ACETYLTRANSFERASE YJAB"/>
    <property type="match status" value="1"/>
</dbReference>
<dbReference type="EMBL" id="DYVF01000006">
    <property type="protein sequence ID" value="HJG29908.1"/>
    <property type="molecule type" value="Genomic_DNA"/>
</dbReference>
<comment type="caution">
    <text evidence="4">The sequence shown here is derived from an EMBL/GenBank/DDBJ whole genome shotgun (WGS) entry which is preliminary data.</text>
</comment>
<organism evidence="4 5">
    <name type="scientific">Collinsella ihumii</name>
    <dbReference type="NCBI Taxonomy" id="1720204"/>
    <lineage>
        <taxon>Bacteria</taxon>
        <taxon>Bacillati</taxon>
        <taxon>Actinomycetota</taxon>
        <taxon>Coriobacteriia</taxon>
        <taxon>Coriobacteriales</taxon>
        <taxon>Coriobacteriaceae</taxon>
        <taxon>Collinsella</taxon>
    </lineage>
</organism>
<evidence type="ECO:0000259" key="3">
    <source>
        <dbReference type="PROSITE" id="PS51186"/>
    </source>
</evidence>
<keyword evidence="1 4" id="KW-0808">Transferase</keyword>
<reference evidence="4" key="1">
    <citation type="journal article" date="2021" name="PeerJ">
        <title>Extensive microbial diversity within the chicken gut microbiome revealed by metagenomics and culture.</title>
        <authorList>
            <person name="Gilroy R."/>
            <person name="Ravi A."/>
            <person name="Getino M."/>
            <person name="Pursley I."/>
            <person name="Horton D.L."/>
            <person name="Alikhan N.F."/>
            <person name="Baker D."/>
            <person name="Gharbi K."/>
            <person name="Hall N."/>
            <person name="Watson M."/>
            <person name="Adriaenssens E.M."/>
            <person name="Foster-Nyarko E."/>
            <person name="Jarju S."/>
            <person name="Secka A."/>
            <person name="Antonio M."/>
            <person name="Oren A."/>
            <person name="Chaudhuri R.R."/>
            <person name="La Ragione R."/>
            <person name="Hildebrand F."/>
            <person name="Pallen M.J."/>
        </authorList>
    </citation>
    <scope>NUCLEOTIDE SEQUENCE</scope>
    <source>
        <strain evidence="4">ChiGjej2B2-7701</strain>
    </source>
</reference>
<dbReference type="EC" id="2.3.1.-" evidence="4"/>
<dbReference type="InterPro" id="IPR016181">
    <property type="entry name" value="Acyl_CoA_acyltransferase"/>
</dbReference>
<feature type="domain" description="N-acetyltransferase" evidence="3">
    <location>
        <begin position="1"/>
        <end position="143"/>
    </location>
</feature>
<accession>A0A921LSA2</accession>